<dbReference type="CDD" id="cd19934">
    <property type="entry name" value="REC_OmpR_EcPhoP-like"/>
    <property type="match status" value="1"/>
</dbReference>
<dbReference type="KEGG" id="hdt:HYPDE_24298"/>
<dbReference type="Pfam" id="PF00486">
    <property type="entry name" value="Trans_reg_C"/>
    <property type="match status" value="1"/>
</dbReference>
<organism evidence="10 11">
    <name type="scientific">Hyphomicrobium denitrificans 1NES1</name>
    <dbReference type="NCBI Taxonomy" id="670307"/>
    <lineage>
        <taxon>Bacteria</taxon>
        <taxon>Pseudomonadati</taxon>
        <taxon>Pseudomonadota</taxon>
        <taxon>Alphaproteobacteria</taxon>
        <taxon>Hyphomicrobiales</taxon>
        <taxon>Hyphomicrobiaceae</taxon>
        <taxon>Hyphomicrobium</taxon>
    </lineage>
</organism>
<dbReference type="SUPFAM" id="SSF52172">
    <property type="entry name" value="CheY-like"/>
    <property type="match status" value="1"/>
</dbReference>
<dbReference type="STRING" id="670307.HYPDE_24298"/>
<dbReference type="SMART" id="SM00448">
    <property type="entry name" value="REC"/>
    <property type="match status" value="1"/>
</dbReference>
<dbReference type="HOGENOM" id="CLU_000445_30_1_5"/>
<dbReference type="Gene3D" id="3.40.50.2300">
    <property type="match status" value="1"/>
</dbReference>
<dbReference type="SMART" id="SM00862">
    <property type="entry name" value="Trans_reg_C"/>
    <property type="match status" value="1"/>
</dbReference>
<dbReference type="GO" id="GO:0006355">
    <property type="term" value="P:regulation of DNA-templated transcription"/>
    <property type="evidence" value="ECO:0007669"/>
    <property type="project" value="InterPro"/>
</dbReference>
<dbReference type="PROSITE" id="PS51755">
    <property type="entry name" value="OMPR_PHOB"/>
    <property type="match status" value="1"/>
</dbReference>
<dbReference type="FunFam" id="3.40.50.2300:FF:000002">
    <property type="entry name" value="DNA-binding response regulator PhoP"/>
    <property type="match status" value="1"/>
</dbReference>
<feature type="DNA-binding region" description="OmpR/PhoB-type" evidence="7">
    <location>
        <begin position="124"/>
        <end position="218"/>
    </location>
</feature>
<dbReference type="Proteomes" id="UP000005952">
    <property type="component" value="Chromosome"/>
</dbReference>
<keyword evidence="4 7" id="KW-0238">DNA-binding</keyword>
<feature type="domain" description="Response regulatory" evidence="8">
    <location>
        <begin position="2"/>
        <end position="116"/>
    </location>
</feature>
<evidence type="ECO:0000256" key="3">
    <source>
        <dbReference type="ARBA" id="ARBA00023015"/>
    </source>
</evidence>
<evidence type="ECO:0000259" key="9">
    <source>
        <dbReference type="PROSITE" id="PS51755"/>
    </source>
</evidence>
<evidence type="ECO:0000256" key="1">
    <source>
        <dbReference type="ARBA" id="ARBA00022553"/>
    </source>
</evidence>
<feature type="modified residue" description="4-aspartylphosphate" evidence="6">
    <location>
        <position position="51"/>
    </location>
</feature>
<accession>N0B927</accession>
<dbReference type="CDD" id="cd00383">
    <property type="entry name" value="trans_reg_C"/>
    <property type="match status" value="1"/>
</dbReference>
<evidence type="ECO:0000256" key="2">
    <source>
        <dbReference type="ARBA" id="ARBA00023012"/>
    </source>
</evidence>
<keyword evidence="1 6" id="KW-0597">Phosphoprotein</keyword>
<evidence type="ECO:0000256" key="6">
    <source>
        <dbReference type="PROSITE-ProRule" id="PRU00169"/>
    </source>
</evidence>
<gene>
    <name evidence="10" type="ORF">HYPDE_24298</name>
</gene>
<dbReference type="eggNOG" id="COG0745">
    <property type="taxonomic scope" value="Bacteria"/>
</dbReference>
<dbReference type="PROSITE" id="PS50110">
    <property type="entry name" value="RESPONSE_REGULATORY"/>
    <property type="match status" value="1"/>
</dbReference>
<dbReference type="GO" id="GO:0000976">
    <property type="term" value="F:transcription cis-regulatory region binding"/>
    <property type="evidence" value="ECO:0007669"/>
    <property type="project" value="TreeGrafter"/>
</dbReference>
<dbReference type="AlphaFoldDB" id="N0B927"/>
<proteinExistence type="predicted"/>
<evidence type="ECO:0000259" key="8">
    <source>
        <dbReference type="PROSITE" id="PS50110"/>
    </source>
</evidence>
<reference evidence="10 11" key="1">
    <citation type="journal article" date="2013" name="Genome Announc.">
        <title>Genome sequences for three denitrifying bacterial strains isolated from a uranium- and nitrate-contaminated subsurface environment.</title>
        <authorList>
            <person name="Venkatramanan R."/>
            <person name="Prakash O."/>
            <person name="Woyke T."/>
            <person name="Chain P."/>
            <person name="Goodwin L.A."/>
            <person name="Watson D."/>
            <person name="Brooks S."/>
            <person name="Kostka J.E."/>
            <person name="Green S.J."/>
        </authorList>
    </citation>
    <scope>NUCLEOTIDE SEQUENCE [LARGE SCALE GENOMIC DNA]</scope>
    <source>
        <strain evidence="10 11">1NES1</strain>
    </source>
</reference>
<keyword evidence="2" id="KW-0902">Two-component regulatory system</keyword>
<keyword evidence="5" id="KW-0804">Transcription</keyword>
<dbReference type="InterPro" id="IPR036388">
    <property type="entry name" value="WH-like_DNA-bd_sf"/>
</dbReference>
<dbReference type="InterPro" id="IPR039420">
    <property type="entry name" value="WalR-like"/>
</dbReference>
<dbReference type="InterPro" id="IPR001867">
    <property type="entry name" value="OmpR/PhoB-type_DNA-bd"/>
</dbReference>
<dbReference type="RefSeq" id="WP_015596583.1">
    <property type="nucleotide sequence ID" value="NC_021172.1"/>
</dbReference>
<feature type="domain" description="OmpR/PhoB-type" evidence="9">
    <location>
        <begin position="124"/>
        <end position="218"/>
    </location>
</feature>
<evidence type="ECO:0000256" key="7">
    <source>
        <dbReference type="PROSITE-ProRule" id="PRU01091"/>
    </source>
</evidence>
<evidence type="ECO:0000256" key="4">
    <source>
        <dbReference type="ARBA" id="ARBA00023125"/>
    </source>
</evidence>
<keyword evidence="11" id="KW-1185">Reference proteome</keyword>
<dbReference type="InterPro" id="IPR001789">
    <property type="entry name" value="Sig_transdc_resp-reg_receiver"/>
</dbReference>
<dbReference type="InterPro" id="IPR011006">
    <property type="entry name" value="CheY-like_superfamily"/>
</dbReference>
<protein>
    <submittedName>
        <fullName evidence="10">Two component transcriptional regulator</fullName>
    </submittedName>
</protein>
<dbReference type="PANTHER" id="PTHR48111">
    <property type="entry name" value="REGULATOR OF RPOS"/>
    <property type="match status" value="1"/>
</dbReference>
<dbReference type="Pfam" id="PF00072">
    <property type="entry name" value="Response_reg"/>
    <property type="match status" value="1"/>
</dbReference>
<sequence length="221" mass="24264">MRVLVVEDDARISGDVAKALTAAGYLVETSSDGEDAWFRGDTEDYDAVVLDLGLPHMDGLAVLKKWREAKRAMPVIALTARGSWMERVEGIDAGADDYLPKPFRMEELISRVRALVRRSGGHSSALLEAGDLMLDERQMRVSVSGVPVDLAPLEYRAVAYLMHNQGRIVSQGELSEHIHGTADAYDSNVVEALIARVRRKIGGDRIKTRRGFGYIVDAGPT</sequence>
<evidence type="ECO:0000313" key="11">
    <source>
        <dbReference type="Proteomes" id="UP000005952"/>
    </source>
</evidence>
<name>N0B927_9HYPH</name>
<dbReference type="EMBL" id="CP005587">
    <property type="protein sequence ID" value="AGK56545.1"/>
    <property type="molecule type" value="Genomic_DNA"/>
</dbReference>
<keyword evidence="3" id="KW-0805">Transcription regulation</keyword>
<dbReference type="Gene3D" id="1.10.10.10">
    <property type="entry name" value="Winged helix-like DNA-binding domain superfamily/Winged helix DNA-binding domain"/>
    <property type="match status" value="1"/>
</dbReference>
<dbReference type="GO" id="GO:0000156">
    <property type="term" value="F:phosphorelay response regulator activity"/>
    <property type="evidence" value="ECO:0007669"/>
    <property type="project" value="TreeGrafter"/>
</dbReference>
<dbReference type="PANTHER" id="PTHR48111:SF37">
    <property type="entry name" value="RESPONSE REGULATOR PROTEIN CARR"/>
    <property type="match status" value="1"/>
</dbReference>
<evidence type="ECO:0000256" key="5">
    <source>
        <dbReference type="ARBA" id="ARBA00023163"/>
    </source>
</evidence>
<dbReference type="GO" id="GO:0005829">
    <property type="term" value="C:cytosol"/>
    <property type="evidence" value="ECO:0007669"/>
    <property type="project" value="TreeGrafter"/>
</dbReference>
<dbReference type="OrthoDB" id="9802426at2"/>
<dbReference type="Gene3D" id="6.10.250.690">
    <property type="match status" value="1"/>
</dbReference>
<evidence type="ECO:0000313" key="10">
    <source>
        <dbReference type="EMBL" id="AGK56545.1"/>
    </source>
</evidence>
<dbReference type="GO" id="GO:0032993">
    <property type="term" value="C:protein-DNA complex"/>
    <property type="evidence" value="ECO:0007669"/>
    <property type="project" value="TreeGrafter"/>
</dbReference>